<protein>
    <recommendedName>
        <fullName evidence="3">DUF962 domain-containing protein</fullName>
    </recommendedName>
</protein>
<proteinExistence type="predicted"/>
<keyword evidence="1" id="KW-0812">Transmembrane</keyword>
<feature type="transmembrane region" description="Helical" evidence="1">
    <location>
        <begin position="20"/>
        <end position="41"/>
    </location>
</feature>
<dbReference type="EMBL" id="MN740849">
    <property type="protein sequence ID" value="QHU15113.1"/>
    <property type="molecule type" value="Genomic_DNA"/>
</dbReference>
<name>A0A6C0KCJ8_9ZZZZ</name>
<keyword evidence="1" id="KW-1133">Transmembrane helix</keyword>
<sequence>METQLDFYKSFHTHPINQNIHTVCIPAIVVCVLNYTSLLRIHFEILNGKGKDCCFWYMISLEDLITIFYTIQYYRTYGIKIGSVMFVYIQVLLFLTHIWRNTFENNWLSQTHKVFVAAWILQFLGHAIEGNRPSLMTSLTQTAFQAPLFTLEHSLPFIFEN</sequence>
<keyword evidence="1" id="KW-0472">Membrane</keyword>
<dbReference type="InterPro" id="IPR009305">
    <property type="entry name" value="Mpo1-like"/>
</dbReference>
<organism evidence="2">
    <name type="scientific">viral metagenome</name>
    <dbReference type="NCBI Taxonomy" id="1070528"/>
    <lineage>
        <taxon>unclassified sequences</taxon>
        <taxon>metagenomes</taxon>
        <taxon>organismal metagenomes</taxon>
    </lineage>
</organism>
<evidence type="ECO:0008006" key="3">
    <source>
        <dbReference type="Google" id="ProtNLM"/>
    </source>
</evidence>
<dbReference type="Pfam" id="PF06127">
    <property type="entry name" value="Mpo1-like"/>
    <property type="match status" value="1"/>
</dbReference>
<dbReference type="AlphaFoldDB" id="A0A6C0KCJ8"/>
<dbReference type="PANTHER" id="PTHR28026:SF9">
    <property type="entry name" value="2-HYDROXY-PALMITIC ACID DIOXYGENASE MPO1"/>
    <property type="match status" value="1"/>
</dbReference>
<dbReference type="GO" id="GO:0046521">
    <property type="term" value="P:sphingoid catabolic process"/>
    <property type="evidence" value="ECO:0007669"/>
    <property type="project" value="TreeGrafter"/>
</dbReference>
<evidence type="ECO:0000313" key="2">
    <source>
        <dbReference type="EMBL" id="QHU15113.1"/>
    </source>
</evidence>
<reference evidence="2" key="1">
    <citation type="journal article" date="2020" name="Nature">
        <title>Giant virus diversity and host interactions through global metagenomics.</title>
        <authorList>
            <person name="Schulz F."/>
            <person name="Roux S."/>
            <person name="Paez-Espino D."/>
            <person name="Jungbluth S."/>
            <person name="Walsh D.A."/>
            <person name="Denef V.J."/>
            <person name="McMahon K.D."/>
            <person name="Konstantinidis K.T."/>
            <person name="Eloe-Fadrosh E.A."/>
            <person name="Kyrpides N.C."/>
            <person name="Woyke T."/>
        </authorList>
    </citation>
    <scope>NUCLEOTIDE SEQUENCE</scope>
    <source>
        <strain evidence="2">GVMAG-S-1102244-55</strain>
    </source>
</reference>
<feature type="transmembrane region" description="Helical" evidence="1">
    <location>
        <begin position="77"/>
        <end position="99"/>
    </location>
</feature>
<evidence type="ECO:0000256" key="1">
    <source>
        <dbReference type="SAM" id="Phobius"/>
    </source>
</evidence>
<dbReference type="GO" id="GO:0016020">
    <property type="term" value="C:membrane"/>
    <property type="evidence" value="ECO:0007669"/>
    <property type="project" value="GOC"/>
</dbReference>
<accession>A0A6C0KCJ8</accession>
<dbReference type="PANTHER" id="PTHR28026">
    <property type="entry name" value="DUF962 DOMAIN PROTEIN (AFU_ORTHOLOGUE AFUA_8G05310)"/>
    <property type="match status" value="1"/>
</dbReference>